<evidence type="ECO:0000256" key="10">
    <source>
        <dbReference type="ARBA" id="ARBA00022530"/>
    </source>
</evidence>
<proteinExistence type="inferred from homology"/>
<dbReference type="GO" id="GO:0019834">
    <property type="term" value="F:phospholipase A2 inhibitor activity"/>
    <property type="evidence" value="ECO:0007669"/>
    <property type="project" value="UniProtKB-KW"/>
</dbReference>
<keyword evidence="17 23" id="KW-0041">Annexin</keyword>
<evidence type="ECO:0000256" key="23">
    <source>
        <dbReference type="RuleBase" id="RU003540"/>
    </source>
</evidence>
<dbReference type="GO" id="GO:0006909">
    <property type="term" value="P:phagocytosis"/>
    <property type="evidence" value="ECO:0007669"/>
    <property type="project" value="TreeGrafter"/>
</dbReference>
<comment type="caution">
    <text evidence="24">The sequence shown here is derived from an EMBL/GenBank/DDBJ whole genome shotgun (WGS) entry which is preliminary data.</text>
</comment>
<reference evidence="24" key="1">
    <citation type="journal article" date="2022" name="bioRxiv">
        <title>Sequencing and chromosome-scale assembly of the giantPleurodeles waltlgenome.</title>
        <authorList>
            <person name="Brown T."/>
            <person name="Elewa A."/>
            <person name="Iarovenko S."/>
            <person name="Subramanian E."/>
            <person name="Araus A.J."/>
            <person name="Petzold A."/>
            <person name="Susuki M."/>
            <person name="Suzuki K.-i.T."/>
            <person name="Hayashi T."/>
            <person name="Toyoda A."/>
            <person name="Oliveira C."/>
            <person name="Osipova E."/>
            <person name="Leigh N.D."/>
            <person name="Simon A."/>
            <person name="Yun M.H."/>
        </authorList>
    </citation>
    <scope>NUCLEOTIDE SEQUENCE</scope>
    <source>
        <strain evidence="24">20211129_DDA</strain>
        <tissue evidence="24">Liver</tissue>
    </source>
</reference>
<evidence type="ECO:0000256" key="3">
    <source>
        <dbReference type="ARBA" id="ARBA00004187"/>
    </source>
</evidence>
<dbReference type="InterPro" id="IPR001464">
    <property type="entry name" value="Annexin"/>
</dbReference>
<evidence type="ECO:0000256" key="20">
    <source>
        <dbReference type="ARBA" id="ARBA00023302"/>
    </source>
</evidence>
<comment type="subunit">
    <text evidence="22">Tetramer of 2 light chains (p10 proteins) and 2 heavy chains (p36 proteins).</text>
</comment>
<evidence type="ECO:0000256" key="19">
    <source>
        <dbReference type="ARBA" id="ARBA00023273"/>
    </source>
</evidence>
<dbReference type="GO" id="GO:0016323">
    <property type="term" value="C:basolateral plasma membrane"/>
    <property type="evidence" value="ECO:0007669"/>
    <property type="project" value="UniProtKB-SubCell"/>
</dbReference>
<dbReference type="GO" id="GO:0005544">
    <property type="term" value="F:calcium-dependent phospholipid binding"/>
    <property type="evidence" value="ECO:0007669"/>
    <property type="project" value="UniProtKB-KW"/>
</dbReference>
<gene>
    <name evidence="24" type="ORF">NDU88_002235</name>
</gene>
<dbReference type="FunFam" id="1.10.220.10:FF:000003">
    <property type="entry name" value="Annexin"/>
    <property type="match status" value="1"/>
</dbReference>
<dbReference type="GO" id="GO:0005509">
    <property type="term" value="F:calcium ion binding"/>
    <property type="evidence" value="ECO:0007669"/>
    <property type="project" value="InterPro"/>
</dbReference>
<evidence type="ECO:0000256" key="14">
    <source>
        <dbReference type="ARBA" id="ARBA00023005"/>
    </source>
</evidence>
<keyword evidence="19" id="KW-0966">Cell projection</keyword>
<comment type="domain">
    <text evidence="23">The full-length protein can bind eight Ca(2+) ions via the annexin repeats. Calcium binding causes a major conformation change that modifies dimer contacts and leads to surface exposure of the N-terminal phosphorylation sites; in the absence of Ca(2+), these sites are buried in the interior of the protein core. The N-terminal region becomes disordered in response to calcium-binding.</text>
</comment>
<dbReference type="Gene3D" id="1.10.220.10">
    <property type="entry name" value="Annexin"/>
    <property type="match status" value="4"/>
</dbReference>
<evidence type="ECO:0000256" key="1">
    <source>
        <dbReference type="ARBA" id="ARBA00004123"/>
    </source>
</evidence>
<dbReference type="EMBL" id="JANPWB010000002">
    <property type="protein sequence ID" value="KAJ1206839.1"/>
    <property type="molecule type" value="Genomic_DNA"/>
</dbReference>
<dbReference type="InterPro" id="IPR037104">
    <property type="entry name" value="Annexin_sf"/>
</dbReference>
<dbReference type="PROSITE" id="PS51897">
    <property type="entry name" value="ANNEXIN_2"/>
    <property type="match status" value="4"/>
</dbReference>
<evidence type="ECO:0000256" key="7">
    <source>
        <dbReference type="ARBA" id="ARBA00022475"/>
    </source>
</evidence>
<dbReference type="FunFam" id="1.10.220.10:FF:000002">
    <property type="entry name" value="Annexin"/>
    <property type="match status" value="1"/>
</dbReference>
<dbReference type="Proteomes" id="UP001066276">
    <property type="component" value="Chromosome 1_2"/>
</dbReference>
<dbReference type="InterPro" id="IPR002388">
    <property type="entry name" value="ANX1"/>
</dbReference>
<dbReference type="SUPFAM" id="SSF47874">
    <property type="entry name" value="Annexin"/>
    <property type="match status" value="1"/>
</dbReference>
<evidence type="ECO:0000256" key="15">
    <source>
        <dbReference type="ARBA" id="ARBA00023069"/>
    </source>
</evidence>
<evidence type="ECO:0000256" key="11">
    <source>
        <dbReference type="ARBA" id="ARBA00022737"/>
    </source>
</evidence>
<dbReference type="GO" id="GO:0005737">
    <property type="term" value="C:cytoplasm"/>
    <property type="evidence" value="ECO:0007669"/>
    <property type="project" value="UniProtKB-SubCell"/>
</dbReference>
<dbReference type="Pfam" id="PF00191">
    <property type="entry name" value="Annexin"/>
    <property type="match status" value="4"/>
</dbReference>
<dbReference type="InterPro" id="IPR018252">
    <property type="entry name" value="Annexin_repeat_CS"/>
</dbReference>
<dbReference type="PRINTS" id="PR00196">
    <property type="entry name" value="ANNEXIN"/>
</dbReference>
<keyword evidence="16" id="KW-0472">Membrane</keyword>
<evidence type="ECO:0000256" key="13">
    <source>
        <dbReference type="ARBA" id="ARBA00022869"/>
    </source>
</evidence>
<dbReference type="SMART" id="SM00335">
    <property type="entry name" value="ANX"/>
    <property type="match status" value="4"/>
</dbReference>
<keyword evidence="18" id="KW-0539">Nucleus</keyword>
<evidence type="ECO:0000256" key="8">
    <source>
        <dbReference type="ARBA" id="ARBA00022490"/>
    </source>
</evidence>
<keyword evidence="14" id="KW-0593">Phospholipase A2 inhibitor</keyword>
<evidence type="ECO:0000256" key="2">
    <source>
        <dbReference type="ARBA" id="ARBA00004138"/>
    </source>
</evidence>
<dbReference type="PANTHER" id="PTHR10502:SF17">
    <property type="entry name" value="ANNEXIN A1"/>
    <property type="match status" value="1"/>
</dbReference>
<evidence type="ECO:0000256" key="4">
    <source>
        <dbReference type="ARBA" id="ARBA00004302"/>
    </source>
</evidence>
<evidence type="ECO:0000313" key="24">
    <source>
        <dbReference type="EMBL" id="KAJ1206839.1"/>
    </source>
</evidence>
<keyword evidence="10" id="KW-0272">Extracellular matrix</keyword>
<keyword evidence="20 23" id="KW-0111">Calcium/phospholipid-binding</keyword>
<dbReference type="GO" id="GO:0005929">
    <property type="term" value="C:cilium"/>
    <property type="evidence" value="ECO:0007669"/>
    <property type="project" value="UniProtKB-SubCell"/>
</dbReference>
<dbReference type="GO" id="GO:0012506">
    <property type="term" value="C:vesicle membrane"/>
    <property type="evidence" value="ECO:0007669"/>
    <property type="project" value="TreeGrafter"/>
</dbReference>
<keyword evidence="11 23" id="KW-0677">Repeat</keyword>
<keyword evidence="25" id="KW-1185">Reference proteome</keyword>
<evidence type="ECO:0000256" key="17">
    <source>
        <dbReference type="ARBA" id="ARBA00023216"/>
    </source>
</evidence>
<accession>A0AAV7VYT7</accession>
<dbReference type="GO" id="GO:0005634">
    <property type="term" value="C:nucleus"/>
    <property type="evidence" value="ECO:0007669"/>
    <property type="project" value="UniProtKB-SubCell"/>
</dbReference>
<keyword evidence="13" id="KW-0084">Basement membrane</keyword>
<name>A0AAV7VYT7_PLEWA</name>
<dbReference type="FunFam" id="1.10.220.10:FF:000007">
    <property type="entry name" value="Annexin"/>
    <property type="match status" value="1"/>
</dbReference>
<evidence type="ECO:0000313" key="25">
    <source>
        <dbReference type="Proteomes" id="UP001066276"/>
    </source>
</evidence>
<dbReference type="GO" id="GO:0005604">
    <property type="term" value="C:basement membrane"/>
    <property type="evidence" value="ECO:0007669"/>
    <property type="project" value="UniProtKB-SubCell"/>
</dbReference>
<keyword evidence="15" id="KW-0969">Cilium</keyword>
<keyword evidence="7" id="KW-1003">Cell membrane</keyword>
<evidence type="ECO:0000256" key="6">
    <source>
        <dbReference type="ARBA" id="ARBA00007831"/>
    </source>
</evidence>
<evidence type="ECO:0000256" key="9">
    <source>
        <dbReference type="ARBA" id="ARBA00022525"/>
    </source>
</evidence>
<keyword evidence="12 23" id="KW-0106">Calcium</keyword>
<dbReference type="InterPro" id="IPR018502">
    <property type="entry name" value="Annexin_repeat"/>
</dbReference>
<keyword evidence="8" id="KW-0963">Cytoplasm</keyword>
<comment type="subcellular location">
    <subcellularLocation>
        <location evidence="3">Basolateral cell membrane</location>
    </subcellularLocation>
    <subcellularLocation>
        <location evidence="2">Cell projection</location>
        <location evidence="2">Cilium</location>
    </subcellularLocation>
    <subcellularLocation>
        <location evidence="5">Cytoplasm</location>
    </subcellularLocation>
    <subcellularLocation>
        <location evidence="1">Nucleus</location>
    </subcellularLocation>
    <subcellularLocation>
        <location evidence="4">Secreted</location>
        <location evidence="4">Extracellular space</location>
        <location evidence="4">Extracellular matrix</location>
        <location evidence="4">Basement membrane</location>
    </subcellularLocation>
</comment>
<dbReference type="AlphaFoldDB" id="A0AAV7VYT7"/>
<comment type="similarity">
    <text evidence="6 23">Belongs to the annexin family.</text>
</comment>
<dbReference type="GO" id="GO:0007165">
    <property type="term" value="P:signal transduction"/>
    <property type="evidence" value="ECO:0007669"/>
    <property type="project" value="TreeGrafter"/>
</dbReference>
<comment type="function">
    <text evidence="21">Calcium-regulated membrane-binding protein whose affinity for calcium is greatly enhanced by anionic phospholipids. It binds two calcium ions with high affinity.</text>
</comment>
<protein>
    <recommendedName>
        <fullName evidence="23">Annexin</fullName>
    </recommendedName>
</protein>
<dbReference type="FunFam" id="1.10.220.10:FF:000001">
    <property type="entry name" value="Annexin"/>
    <property type="match status" value="1"/>
</dbReference>
<evidence type="ECO:0000256" key="5">
    <source>
        <dbReference type="ARBA" id="ARBA00004496"/>
    </source>
</evidence>
<dbReference type="PANTHER" id="PTHR10502">
    <property type="entry name" value="ANNEXIN"/>
    <property type="match status" value="1"/>
</dbReference>
<dbReference type="PRINTS" id="PR00197">
    <property type="entry name" value="ANNEXINI"/>
</dbReference>
<dbReference type="GO" id="GO:0071385">
    <property type="term" value="P:cellular response to glucocorticoid stimulus"/>
    <property type="evidence" value="ECO:0007669"/>
    <property type="project" value="TreeGrafter"/>
</dbReference>
<keyword evidence="9" id="KW-0964">Secreted</keyword>
<evidence type="ECO:0000256" key="22">
    <source>
        <dbReference type="ARBA" id="ARBA00063091"/>
    </source>
</evidence>
<dbReference type="PROSITE" id="PS00223">
    <property type="entry name" value="ANNEXIN_1"/>
    <property type="match status" value="3"/>
</dbReference>
<sequence length="359" mass="39954">MTVAVYRGRSEEVLSFEANMSFVSEFLKGAYFLNNHDDVVKSDDASRVKGTPGFNAATDAANLDRAIKAKGVDEASIIDILTKRNNAERQQIKGAFQQAAGKSLEDALKKALSGRFEEVVLALLKTPAQFDAHELKYATKGLGTDEDTLIEILASRENREIKEINRSYREEFKTELSKDLAGDTGGDLQKALLALAKGERSEDTRVNDELVDNDARALYDAGERKKGTDINAFINILTSRSYPHLRKVFQKYSTYSKHDMNKVLDLELKGDIEKCLSAVVQCAVSKPMFFAGELFTAMKGSGTNDKKLIRIMVSRSGIDMNDIKVHFKRMYGKTLRQAILDETKGDYETILVALCGSDY</sequence>
<evidence type="ECO:0000256" key="18">
    <source>
        <dbReference type="ARBA" id="ARBA00023242"/>
    </source>
</evidence>
<evidence type="ECO:0000256" key="12">
    <source>
        <dbReference type="ARBA" id="ARBA00022837"/>
    </source>
</evidence>
<organism evidence="24 25">
    <name type="scientific">Pleurodeles waltl</name>
    <name type="common">Iberian ribbed newt</name>
    <dbReference type="NCBI Taxonomy" id="8319"/>
    <lineage>
        <taxon>Eukaryota</taxon>
        <taxon>Metazoa</taxon>
        <taxon>Chordata</taxon>
        <taxon>Craniata</taxon>
        <taxon>Vertebrata</taxon>
        <taxon>Euteleostomi</taxon>
        <taxon>Amphibia</taxon>
        <taxon>Batrachia</taxon>
        <taxon>Caudata</taxon>
        <taxon>Salamandroidea</taxon>
        <taxon>Salamandridae</taxon>
        <taxon>Pleurodelinae</taxon>
        <taxon>Pleurodeles</taxon>
    </lineage>
</organism>
<evidence type="ECO:0000256" key="21">
    <source>
        <dbReference type="ARBA" id="ARBA00056131"/>
    </source>
</evidence>
<dbReference type="GO" id="GO:0001786">
    <property type="term" value="F:phosphatidylserine binding"/>
    <property type="evidence" value="ECO:0007669"/>
    <property type="project" value="TreeGrafter"/>
</dbReference>
<evidence type="ECO:0000256" key="16">
    <source>
        <dbReference type="ARBA" id="ARBA00023136"/>
    </source>
</evidence>